<organism evidence="2 3">
    <name type="scientific">Danio rerio</name>
    <name type="common">Zebrafish</name>
    <name type="synonym">Brachydanio rerio</name>
    <dbReference type="NCBI Taxonomy" id="7955"/>
    <lineage>
        <taxon>Eukaryota</taxon>
        <taxon>Metazoa</taxon>
        <taxon>Chordata</taxon>
        <taxon>Craniata</taxon>
        <taxon>Vertebrata</taxon>
        <taxon>Euteleostomi</taxon>
        <taxon>Actinopterygii</taxon>
        <taxon>Neopterygii</taxon>
        <taxon>Teleostei</taxon>
        <taxon>Ostariophysi</taxon>
        <taxon>Cypriniformes</taxon>
        <taxon>Danionidae</taxon>
        <taxon>Danioninae</taxon>
        <taxon>Danio</taxon>
    </lineage>
</organism>
<dbReference type="Gene3D" id="2.60.40.770">
    <property type="match status" value="1"/>
</dbReference>
<sequence>MALWCPSAFLCFIALSCMASEKAERKSLCSSEQVNFWYTFEGPLHYLSMTVSPCSLGVSLYFINLTLIPMFTITRFGFHGVVYYKGQMWLEHEVPNVLCEDYKICHIIKGETLRETFPVIIRKIDGPEGEYQIHLTVNITDDLEMKETIHFNMTVEVKTGGNKSFFSPQIGRL</sequence>
<dbReference type="KEGG" id="dre:137487879"/>
<dbReference type="RefSeq" id="XP_068070193.1">
    <property type="nucleotide sequence ID" value="XM_068214092.2"/>
</dbReference>
<dbReference type="AlphaFoldDB" id="A0AB32T2V5"/>
<protein>
    <submittedName>
        <fullName evidence="3">Lymphocyte antigen 96</fullName>
    </submittedName>
</protein>
<gene>
    <name evidence="3" type="primary">ly96</name>
</gene>
<feature type="chain" id="PRO_5044186221" evidence="1">
    <location>
        <begin position="20"/>
        <end position="173"/>
    </location>
</feature>
<name>A0AB32T2V5_DANRE</name>
<reference evidence="3" key="1">
    <citation type="submission" date="2025-08" db="UniProtKB">
        <authorList>
            <consortium name="RefSeq"/>
        </authorList>
    </citation>
    <scope>IDENTIFICATION</scope>
    <source>
        <strain evidence="3">Tuebingen</strain>
        <tissue evidence="3">Fibroblasts and whole tissue</tissue>
    </source>
</reference>
<dbReference type="PANTHER" id="PTHR15218:SF0">
    <property type="entry name" value="LYMPHOCYTE ANTIGEN 96"/>
    <property type="match status" value="1"/>
</dbReference>
<feature type="signal peptide" evidence="1">
    <location>
        <begin position="1"/>
        <end position="19"/>
    </location>
</feature>
<dbReference type="GO" id="GO:0035662">
    <property type="term" value="F:Toll-like receptor 4 binding"/>
    <property type="evidence" value="ECO:0007669"/>
    <property type="project" value="InterPro"/>
</dbReference>
<evidence type="ECO:0000256" key="1">
    <source>
        <dbReference type="SAM" id="SignalP"/>
    </source>
</evidence>
<evidence type="ECO:0000313" key="3">
    <source>
        <dbReference type="RefSeq" id="XP_068070193.1"/>
    </source>
</evidence>
<proteinExistence type="predicted"/>
<dbReference type="InterPro" id="IPR039217">
    <property type="entry name" value="LY96"/>
</dbReference>
<dbReference type="CTD" id="23643"/>
<dbReference type="GeneID" id="137487879"/>
<dbReference type="GO" id="GO:0045087">
    <property type="term" value="P:innate immune response"/>
    <property type="evidence" value="ECO:0007669"/>
    <property type="project" value="InterPro"/>
</dbReference>
<keyword evidence="2" id="KW-1185">Reference proteome</keyword>
<accession>A0AB32T2V5</accession>
<keyword evidence="1" id="KW-0732">Signal</keyword>
<dbReference type="GO" id="GO:0001530">
    <property type="term" value="F:lipopolysaccharide binding"/>
    <property type="evidence" value="ECO:0007669"/>
    <property type="project" value="InterPro"/>
</dbReference>
<dbReference type="Proteomes" id="UP000000437">
    <property type="component" value="Chromosome 2"/>
</dbReference>
<dbReference type="RefSeq" id="XP_073782895.1">
    <property type="nucleotide sequence ID" value="XM_073926794.1"/>
</dbReference>
<dbReference type="PANTHER" id="PTHR15218">
    <property type="entry name" value="MD-1, MD-2 - RELATED"/>
    <property type="match status" value="1"/>
</dbReference>
<evidence type="ECO:0000313" key="2">
    <source>
        <dbReference type="Proteomes" id="UP000000437"/>
    </source>
</evidence>